<gene>
    <name evidence="1" type="ORF">FXB38_34640</name>
</gene>
<dbReference type="EMBL" id="VSSR01000071">
    <property type="protein sequence ID" value="TYL74348.1"/>
    <property type="molecule type" value="Genomic_DNA"/>
</dbReference>
<keyword evidence="2" id="KW-1185">Reference proteome</keyword>
<accession>A0A5S4W705</accession>
<proteinExistence type="predicted"/>
<sequence length="93" mass="10660">MALLKRELYRHVTGPEVTHADRCTLIFDTDAKKLYVEREVADFDASVVGTIQIQSSTMDIADYLKQGGQTAGHRELWRLLQTIFKEDNNSEEM</sequence>
<dbReference type="RefSeq" id="WP_148755432.1">
    <property type="nucleotide sequence ID" value="NZ_VSSR01000071.1"/>
</dbReference>
<dbReference type="OrthoDB" id="8242932at2"/>
<evidence type="ECO:0000313" key="1">
    <source>
        <dbReference type="EMBL" id="TYL74348.1"/>
    </source>
</evidence>
<dbReference type="AlphaFoldDB" id="A0A5S4W705"/>
<evidence type="ECO:0000313" key="2">
    <source>
        <dbReference type="Proteomes" id="UP000324853"/>
    </source>
</evidence>
<dbReference type="Proteomes" id="UP000324853">
    <property type="component" value="Unassembled WGS sequence"/>
</dbReference>
<comment type="caution">
    <text evidence="1">The sequence shown here is derived from an EMBL/GenBank/DDBJ whole genome shotgun (WGS) entry which is preliminary data.</text>
</comment>
<organism evidence="1 2">
    <name type="scientific">Bradyrhizobium cytisi</name>
    <dbReference type="NCBI Taxonomy" id="515489"/>
    <lineage>
        <taxon>Bacteria</taxon>
        <taxon>Pseudomonadati</taxon>
        <taxon>Pseudomonadota</taxon>
        <taxon>Alphaproteobacteria</taxon>
        <taxon>Hyphomicrobiales</taxon>
        <taxon>Nitrobacteraceae</taxon>
        <taxon>Bradyrhizobium</taxon>
    </lineage>
</organism>
<reference evidence="1 2" key="1">
    <citation type="submission" date="2019-08" db="EMBL/GenBank/DDBJ databases">
        <title>Bradyrhizobium hipponensis sp. nov., a rhizobium isolated from a Lupinus angustifolius root nodule in Tunisia.</title>
        <authorList>
            <person name="Off K."/>
            <person name="Rejili M."/>
            <person name="Mars M."/>
            <person name="Brachmann A."/>
            <person name="Marin M."/>
        </authorList>
    </citation>
    <scope>NUCLEOTIDE SEQUENCE [LARGE SCALE GENOMIC DNA]</scope>
    <source>
        <strain evidence="1 2">CTAW11</strain>
    </source>
</reference>
<protein>
    <submittedName>
        <fullName evidence="1">Uncharacterized protein</fullName>
    </submittedName>
</protein>
<name>A0A5S4W705_9BRAD</name>